<feature type="transmembrane region" description="Helical" evidence="1">
    <location>
        <begin position="69"/>
        <end position="89"/>
    </location>
</feature>
<keyword evidence="1" id="KW-0472">Membrane</keyword>
<keyword evidence="1" id="KW-0812">Transmembrane</keyword>
<dbReference type="OrthoDB" id="9946121at2"/>
<gene>
    <name evidence="2" type="ordered locus">Rmar_0310</name>
</gene>
<protein>
    <submittedName>
        <fullName evidence="2">Uncharacterized protein</fullName>
    </submittedName>
</protein>
<keyword evidence="3" id="KW-1185">Reference proteome</keyword>
<dbReference type="RefSeq" id="WP_012842827.1">
    <property type="nucleotide sequence ID" value="NC_013501.1"/>
</dbReference>
<reference evidence="2 3" key="1">
    <citation type="journal article" date="2009" name="Stand. Genomic Sci.">
        <title>Complete genome sequence of Rhodothermus marinus type strain (R-10).</title>
        <authorList>
            <person name="Nolan M."/>
            <person name="Tindall B.J."/>
            <person name="Pomrenke H."/>
            <person name="Lapidus A."/>
            <person name="Copeland A."/>
            <person name="Glavina Del Rio T."/>
            <person name="Lucas S."/>
            <person name="Chen F."/>
            <person name="Tice H."/>
            <person name="Cheng J.F."/>
            <person name="Saunders E."/>
            <person name="Han C."/>
            <person name="Bruce D."/>
            <person name="Goodwin L."/>
            <person name="Chain P."/>
            <person name="Pitluck S."/>
            <person name="Ovchinikova G."/>
            <person name="Pati A."/>
            <person name="Ivanova N."/>
            <person name="Mavromatis K."/>
            <person name="Chen A."/>
            <person name="Palaniappan K."/>
            <person name="Land M."/>
            <person name="Hauser L."/>
            <person name="Chang Y.J."/>
            <person name="Jeffries C.D."/>
            <person name="Brettin T."/>
            <person name="Goker M."/>
            <person name="Bristow J."/>
            <person name="Eisen J.A."/>
            <person name="Markowitz V."/>
            <person name="Hugenholtz P."/>
            <person name="Kyrpides N.C."/>
            <person name="Klenk H.P."/>
            <person name="Detter J.C."/>
        </authorList>
    </citation>
    <scope>NUCLEOTIDE SEQUENCE [LARGE SCALE GENOMIC DNA]</scope>
    <source>
        <strain evidence="3">ATCC 43812 / DSM 4252 / R-10</strain>
    </source>
</reference>
<organism evidence="2 3">
    <name type="scientific">Rhodothermus marinus (strain ATCC 43812 / DSM 4252 / R-10)</name>
    <name type="common">Rhodothermus obamensis</name>
    <dbReference type="NCBI Taxonomy" id="518766"/>
    <lineage>
        <taxon>Bacteria</taxon>
        <taxon>Pseudomonadati</taxon>
        <taxon>Rhodothermota</taxon>
        <taxon>Rhodothermia</taxon>
        <taxon>Rhodothermales</taxon>
        <taxon>Rhodothermaceae</taxon>
        <taxon>Rhodothermus</taxon>
    </lineage>
</organism>
<dbReference type="HOGENOM" id="CLU_2318266_0_0_10"/>
<dbReference type="STRING" id="518766.Rmar_0310"/>
<sequence>MEDLWISLMAGAGLAGGYAGVGLWGVRRAWRWPLARFTRWVLGGMLVRMIGALLLLAVCIRVFNLHTTALLGGFGGVFILGLILEIWSWHRTALQRTHG</sequence>
<evidence type="ECO:0000313" key="2">
    <source>
        <dbReference type="EMBL" id="ACY47215.1"/>
    </source>
</evidence>
<dbReference type="EMBL" id="CP001807">
    <property type="protein sequence ID" value="ACY47215.1"/>
    <property type="molecule type" value="Genomic_DNA"/>
</dbReference>
<feature type="transmembrane region" description="Helical" evidence="1">
    <location>
        <begin position="6"/>
        <end position="26"/>
    </location>
</feature>
<dbReference type="KEGG" id="rmr:Rmar_0310"/>
<accession>D0MDM2</accession>
<evidence type="ECO:0000313" key="3">
    <source>
        <dbReference type="Proteomes" id="UP000002221"/>
    </source>
</evidence>
<feature type="transmembrane region" description="Helical" evidence="1">
    <location>
        <begin position="38"/>
        <end position="63"/>
    </location>
</feature>
<dbReference type="AlphaFoldDB" id="D0MDM2"/>
<dbReference type="Proteomes" id="UP000002221">
    <property type="component" value="Chromosome"/>
</dbReference>
<evidence type="ECO:0000256" key="1">
    <source>
        <dbReference type="SAM" id="Phobius"/>
    </source>
</evidence>
<proteinExistence type="predicted"/>
<keyword evidence="1" id="KW-1133">Transmembrane helix</keyword>
<name>D0MDM2_RHOM4</name>